<dbReference type="PROSITE" id="PS51257">
    <property type="entry name" value="PROKAR_LIPOPROTEIN"/>
    <property type="match status" value="1"/>
</dbReference>
<organism evidence="3 4">
    <name type="scientific">Pseudoxanthomonas sacheonensis</name>
    <dbReference type="NCBI Taxonomy" id="443615"/>
    <lineage>
        <taxon>Bacteria</taxon>
        <taxon>Pseudomonadati</taxon>
        <taxon>Pseudomonadota</taxon>
        <taxon>Gammaproteobacteria</taxon>
        <taxon>Lysobacterales</taxon>
        <taxon>Lysobacteraceae</taxon>
        <taxon>Pseudoxanthomonas</taxon>
    </lineage>
</organism>
<dbReference type="Proteomes" id="UP001254759">
    <property type="component" value="Unassembled WGS sequence"/>
</dbReference>
<keyword evidence="2" id="KW-0732">Signal</keyword>
<evidence type="ECO:0000256" key="1">
    <source>
        <dbReference type="SAM" id="MobiDB-lite"/>
    </source>
</evidence>
<evidence type="ECO:0000313" key="3">
    <source>
        <dbReference type="EMBL" id="MDR6841965.1"/>
    </source>
</evidence>
<feature type="chain" id="PRO_5046745838" description="SPOR domain-containing protein" evidence="2">
    <location>
        <begin position="27"/>
        <end position="205"/>
    </location>
</feature>
<keyword evidence="4" id="KW-1185">Reference proteome</keyword>
<feature type="compositionally biased region" description="Low complexity" evidence="1">
    <location>
        <begin position="51"/>
        <end position="61"/>
    </location>
</feature>
<feature type="compositionally biased region" description="Low complexity" evidence="1">
    <location>
        <begin position="32"/>
        <end position="43"/>
    </location>
</feature>
<dbReference type="EMBL" id="JAVDTT010000002">
    <property type="protein sequence ID" value="MDR6841965.1"/>
    <property type="molecule type" value="Genomic_DNA"/>
</dbReference>
<sequence length="205" mass="21144">MNTTRVPFIASSAVLMMVLTLACACAACSASAPPPEGAGNAPSEPAPIAPDTPATETTVPAAPLPEPAAAPVPAVESPPPPPKPRPITTGKTPVKPTPSPTLPVAGAKEEAPTHITINALSRGKGVPAETREAFKQIRALLERQQATAAVTAVQYQRIGLEGESRLCVEFRNANDAQAALTEIRKISADVDLLNVVEAPCPSKKE</sequence>
<name>A0ABU1RUH3_9GAMM</name>
<proteinExistence type="predicted"/>
<comment type="caution">
    <text evidence="3">The sequence shown here is derived from an EMBL/GenBank/DDBJ whole genome shotgun (WGS) entry which is preliminary data.</text>
</comment>
<gene>
    <name evidence="3" type="ORF">J2W94_002250</name>
</gene>
<dbReference type="RefSeq" id="WP_310093244.1">
    <property type="nucleotide sequence ID" value="NZ_JAVDTT010000002.1"/>
</dbReference>
<feature type="signal peptide" evidence="2">
    <location>
        <begin position="1"/>
        <end position="26"/>
    </location>
</feature>
<feature type="region of interest" description="Disordered" evidence="1">
    <location>
        <begin position="32"/>
        <end position="110"/>
    </location>
</feature>
<accession>A0ABU1RUH3</accession>
<feature type="compositionally biased region" description="Pro residues" evidence="1">
    <location>
        <begin position="62"/>
        <end position="85"/>
    </location>
</feature>
<evidence type="ECO:0000313" key="4">
    <source>
        <dbReference type="Proteomes" id="UP001254759"/>
    </source>
</evidence>
<evidence type="ECO:0008006" key="5">
    <source>
        <dbReference type="Google" id="ProtNLM"/>
    </source>
</evidence>
<protein>
    <recommendedName>
        <fullName evidence="5">SPOR domain-containing protein</fullName>
    </recommendedName>
</protein>
<reference evidence="3 4" key="1">
    <citation type="submission" date="2023-07" db="EMBL/GenBank/DDBJ databases">
        <title>Sorghum-associated microbial communities from plants grown in Nebraska, USA.</title>
        <authorList>
            <person name="Schachtman D."/>
        </authorList>
    </citation>
    <scope>NUCLEOTIDE SEQUENCE [LARGE SCALE GENOMIC DNA]</scope>
    <source>
        <strain evidence="3 4">BE107</strain>
    </source>
</reference>
<evidence type="ECO:0000256" key="2">
    <source>
        <dbReference type="SAM" id="SignalP"/>
    </source>
</evidence>